<evidence type="ECO:0000256" key="1">
    <source>
        <dbReference type="ARBA" id="ARBA00010403"/>
    </source>
</evidence>
<dbReference type="RefSeq" id="XP_006689613.1">
    <property type="nucleotide sequence ID" value="XM_006689550.1"/>
</dbReference>
<evidence type="ECO:0000313" key="6">
    <source>
        <dbReference type="Proteomes" id="UP000000707"/>
    </source>
</evidence>
<dbReference type="Pfam" id="PF02538">
    <property type="entry name" value="Hydantoinase_B"/>
    <property type="match status" value="1"/>
</dbReference>
<dbReference type="STRING" id="590646.G3BDW7"/>
<dbReference type="GeneID" id="18249598"/>
<evidence type="ECO:0000313" key="5">
    <source>
        <dbReference type="EMBL" id="EGV60399.1"/>
    </source>
</evidence>
<keyword evidence="6" id="KW-1185">Reference proteome</keyword>
<dbReference type="Proteomes" id="UP000000707">
    <property type="component" value="Unassembled WGS sequence"/>
</dbReference>
<dbReference type="OrthoDB" id="3643at2759"/>
<reference evidence="5 6" key="1">
    <citation type="journal article" date="2011" name="Proc. Natl. Acad. Sci. U.S.A.">
        <title>Comparative genomics of xylose-fermenting fungi for enhanced biofuel production.</title>
        <authorList>
            <person name="Wohlbach D.J."/>
            <person name="Kuo A."/>
            <person name="Sato T.K."/>
            <person name="Potts K.M."/>
            <person name="Salamov A.A."/>
            <person name="LaButti K.M."/>
            <person name="Sun H."/>
            <person name="Clum A."/>
            <person name="Pangilinan J.L."/>
            <person name="Lindquist E.A."/>
            <person name="Lucas S."/>
            <person name="Lapidus A."/>
            <person name="Jin M."/>
            <person name="Gunawan C."/>
            <person name="Balan V."/>
            <person name="Dale B.E."/>
            <person name="Jeffries T.W."/>
            <person name="Zinkel R."/>
            <person name="Barry K.W."/>
            <person name="Grigoriev I.V."/>
            <person name="Gasch A.P."/>
        </authorList>
    </citation>
    <scope>NUCLEOTIDE SEQUENCE [LARGE SCALE GENOMIC DNA]</scope>
    <source>
        <strain evidence="6">ATCC 10573 / BCRC 21748 / CBS 615 / JCM 9827 / NBRC 10315 / NRRL Y-1498 / VKM Y-70</strain>
    </source>
</reference>
<dbReference type="KEGG" id="cten:18249598"/>
<proteinExistence type="inferred from homology"/>
<feature type="domain" description="Hydantoinase B/oxoprolinase" evidence="3">
    <location>
        <begin position="742"/>
        <end position="1271"/>
    </location>
</feature>
<evidence type="ECO:0000259" key="2">
    <source>
        <dbReference type="Pfam" id="PF01968"/>
    </source>
</evidence>
<dbReference type="HOGENOM" id="CLU_002157_0_0_1"/>
<dbReference type="eggNOG" id="KOG1939">
    <property type="taxonomic scope" value="Eukaryota"/>
</dbReference>
<dbReference type="InterPro" id="IPR045079">
    <property type="entry name" value="Oxoprolinase-like"/>
</dbReference>
<dbReference type="GO" id="GO:0005829">
    <property type="term" value="C:cytosol"/>
    <property type="evidence" value="ECO:0007669"/>
    <property type="project" value="TreeGrafter"/>
</dbReference>
<dbReference type="Pfam" id="PF01968">
    <property type="entry name" value="Hydantoinase_A"/>
    <property type="match status" value="1"/>
</dbReference>
<dbReference type="PANTHER" id="PTHR11365:SF2">
    <property type="entry name" value="5-OXOPROLINASE"/>
    <property type="match status" value="1"/>
</dbReference>
<dbReference type="InterPro" id="IPR002821">
    <property type="entry name" value="Hydantoinase_A"/>
</dbReference>
<evidence type="ECO:0000259" key="3">
    <source>
        <dbReference type="Pfam" id="PF02538"/>
    </source>
</evidence>
<organism evidence="6">
    <name type="scientific">Candida tenuis (strain ATCC 10573 / BCRC 21748 / CBS 615 / JCM 9827 / NBRC 10315 / NRRL Y-1498 / VKM Y-70)</name>
    <name type="common">Yeast</name>
    <name type="synonym">Yamadazyma tenuis</name>
    <dbReference type="NCBI Taxonomy" id="590646"/>
    <lineage>
        <taxon>Eukaryota</taxon>
        <taxon>Fungi</taxon>
        <taxon>Dikarya</taxon>
        <taxon>Ascomycota</taxon>
        <taxon>Saccharomycotina</taxon>
        <taxon>Pichiomycetes</taxon>
        <taxon>Debaryomycetaceae</taxon>
        <taxon>Yamadazyma</taxon>
    </lineage>
</organism>
<evidence type="ECO:0000259" key="4">
    <source>
        <dbReference type="Pfam" id="PF05378"/>
    </source>
</evidence>
<feature type="domain" description="Hydantoinase A/oxoprolinase" evidence="2">
    <location>
        <begin position="240"/>
        <end position="535"/>
    </location>
</feature>
<protein>
    <recommendedName>
        <fullName evidence="7">5-oxoprolinase</fullName>
    </recommendedName>
</protein>
<evidence type="ECO:0008006" key="7">
    <source>
        <dbReference type="Google" id="ProtNLM"/>
    </source>
</evidence>
<dbReference type="Pfam" id="PF05378">
    <property type="entry name" value="Hydant_A_N"/>
    <property type="match status" value="1"/>
</dbReference>
<dbReference type="GO" id="GO:0006749">
    <property type="term" value="P:glutathione metabolic process"/>
    <property type="evidence" value="ECO:0007669"/>
    <property type="project" value="TreeGrafter"/>
</dbReference>
<dbReference type="GO" id="GO:0017168">
    <property type="term" value="F:5-oxoprolinase (ATP-hydrolyzing) activity"/>
    <property type="evidence" value="ECO:0007669"/>
    <property type="project" value="TreeGrafter"/>
</dbReference>
<dbReference type="PANTHER" id="PTHR11365">
    <property type="entry name" value="5-OXOPROLINASE RELATED"/>
    <property type="match status" value="1"/>
</dbReference>
<feature type="domain" description="Hydantoinase/oxoprolinase N-terminal" evidence="4">
    <location>
        <begin position="7"/>
        <end position="220"/>
    </location>
</feature>
<dbReference type="InterPro" id="IPR003692">
    <property type="entry name" value="Hydantoinase_B"/>
</dbReference>
<accession>G3BDW7</accession>
<sequence length="1307" mass="142227">MTVGNIKIAIDRGGTFTDVLAIIPGQPDFMFKLLSVDPSNYKDANIEGIRRVLEHIQNRKISKGELLDTSCISSIRLGTTVATNALLERKGERMAFLVTKGFKDLLKIGDQTRPDLFALRIIKPEPLYEEVVEIDEKVTIPGATEDPERVNFSSKVDGKEYILGASRDVFKVLKDLDESDSRLKLEQLRAKGIKSVAICLVHGYSFQDHERKLKQIAEEVGFEHISVSHELIPMISAIPRAQSTVCDGYLTPVVKEYIQNLLAGFAKGTENTTRIEFMQSDGGLCSWKGFTGLKALLSGPAGGVVGEAETCYDEDEGTPIVGFDMGGTSTDVSRYAGNYELVFKSTTAGVQIAAPQLDINTVAAGGGSILTYRHGVFKVGPESAGAHPGPACYRKGGPLTITDANLITGRILPQFFPKIFGPTEDQPLDFDIVEEKFKQLTKQINQENPDKQLTPYEVALGFLKVANFSMAKPIRVLTDSRGFDVSSHNLASFGGAGGQHAVSIAQILKMKRVVIHRYSSVLSAYGIALADVVQENQKPCHEKYTEQSRDQLLIDCENLVTTVKAKLIEQSIEENSIDVEIFFNMGYAGSDTFLMISQPKDGNFYKSFTEVHEREFSFVDRERDVIVHDIRVRASGSLSKIKEISPYKDLASLEASGRITAIERGIEVATTKIHFDEGVLDTEIFQLSDIPVGSLVAGPALILDTTQTILVTPASKATILNRHILVDLEEGGHSQFSTDYVDPILLSVFANRFTSIAEDMGRTLQKISISANIKERLDFSCALFDEEGDLVANAPHVPVHLGSMSNSIRYAKKYWAENIHPGDILATNHPIAGGTHLPDITLISPVFINGKIVFFTASRAHHAEIGGSVPGSCAADATSLYEEGAQFVAWKIVSNGKFDYDGVQKHFIDEPAQYPGCSGSRKIEDNISDLKAQIASNQRGVNLLLELFKEYGTETVLFYMKGVENTAENAVRSFLRRVAIEKKGLLPLKAEEILDDGSKITVSIDIKEDGSAVYDFTGTSEEAFNCGNAPIAITYACIIYCLRLMVNSDIPLNEGCLKPITPIIPEGSLLNPSPYAAVSAANSATAQRLTDTILKAYEISGACSGSNNTLAFGKGGIEAGVMKQGFAMVETIGGGIGAIDGYDGFSGVQCHMTNTKITDPEVLELRYPVVLHEFSIRENSGGDGKYKGGDGLERLYEFTSPLSCTMRTQRRVNAPYGMKGGKEALRGENRLGRRRDNKVQWILLPSFAQFKVEAGDFVRIRTPGGGGFGAPEEVSSVTTSKGPTPKVHIPLAGGTITQLTNLSNSSQ</sequence>
<name>G3BDW7_CANTC</name>
<dbReference type="InterPro" id="IPR008040">
    <property type="entry name" value="Hydant_A_N"/>
</dbReference>
<gene>
    <name evidence="5" type="ORF">CANTEDRAFT_132175</name>
</gene>
<comment type="similarity">
    <text evidence="1">Belongs to the oxoprolinase family.</text>
</comment>
<dbReference type="EMBL" id="GL996528">
    <property type="protein sequence ID" value="EGV60399.1"/>
    <property type="molecule type" value="Genomic_DNA"/>
</dbReference>